<keyword evidence="2" id="KW-1185">Reference proteome</keyword>
<dbReference type="OrthoDB" id="5331170at2759"/>
<dbReference type="Proteomes" id="UP000193144">
    <property type="component" value="Unassembled WGS sequence"/>
</dbReference>
<accession>A0A1Y1ZX23</accession>
<feature type="non-terminal residue" evidence="1">
    <location>
        <position position="1"/>
    </location>
</feature>
<evidence type="ECO:0000313" key="1">
    <source>
        <dbReference type="EMBL" id="ORY14803.1"/>
    </source>
</evidence>
<comment type="caution">
    <text evidence="1">The sequence shown here is derived from an EMBL/GenBank/DDBJ whole genome shotgun (WGS) entry which is preliminary data.</text>
</comment>
<dbReference type="AlphaFoldDB" id="A0A1Y1ZX23"/>
<dbReference type="EMBL" id="MCFA01000030">
    <property type="protein sequence ID" value="ORY14803.1"/>
    <property type="molecule type" value="Genomic_DNA"/>
</dbReference>
<proteinExistence type="predicted"/>
<evidence type="ECO:0000313" key="2">
    <source>
        <dbReference type="Proteomes" id="UP000193144"/>
    </source>
</evidence>
<sequence>WRRRPTEYQKGQGWVQGGHKRRDVKKPYYHFIWPKDGKNGRTWGRWKDVLQGKGPDIHVTISANKNDYMYDRQRKSRWAGHTNLDDRDPDFTLGYQFPWTRKARPSDAYKAYDFQTRKYTRPYKRMWTDVVWQDDPNDHFQYPSAFKDVYGRWM</sequence>
<organism evidence="1 2">
    <name type="scientific">Clohesyomyces aquaticus</name>
    <dbReference type="NCBI Taxonomy" id="1231657"/>
    <lineage>
        <taxon>Eukaryota</taxon>
        <taxon>Fungi</taxon>
        <taxon>Dikarya</taxon>
        <taxon>Ascomycota</taxon>
        <taxon>Pezizomycotina</taxon>
        <taxon>Dothideomycetes</taxon>
        <taxon>Pleosporomycetidae</taxon>
        <taxon>Pleosporales</taxon>
        <taxon>Lindgomycetaceae</taxon>
        <taxon>Clohesyomyces</taxon>
    </lineage>
</organism>
<gene>
    <name evidence="1" type="ORF">BCR34DRAFT_466807</name>
</gene>
<reference evidence="1 2" key="1">
    <citation type="submission" date="2016-07" db="EMBL/GenBank/DDBJ databases">
        <title>Pervasive Adenine N6-methylation of Active Genes in Fungi.</title>
        <authorList>
            <consortium name="DOE Joint Genome Institute"/>
            <person name="Mondo S.J."/>
            <person name="Dannebaum R.O."/>
            <person name="Kuo R.C."/>
            <person name="Labutti K."/>
            <person name="Haridas S."/>
            <person name="Kuo A."/>
            <person name="Salamov A."/>
            <person name="Ahrendt S.R."/>
            <person name="Lipzen A."/>
            <person name="Sullivan W."/>
            <person name="Andreopoulos W.B."/>
            <person name="Clum A."/>
            <person name="Lindquist E."/>
            <person name="Daum C."/>
            <person name="Ramamoorthy G.K."/>
            <person name="Gryganskyi A."/>
            <person name="Culley D."/>
            <person name="Magnuson J.K."/>
            <person name="James T.Y."/>
            <person name="O'Malley M.A."/>
            <person name="Stajich J.E."/>
            <person name="Spatafora J.W."/>
            <person name="Visel A."/>
            <person name="Grigoriev I.V."/>
        </authorList>
    </citation>
    <scope>NUCLEOTIDE SEQUENCE [LARGE SCALE GENOMIC DNA]</scope>
    <source>
        <strain evidence="1 2">CBS 115471</strain>
    </source>
</reference>
<name>A0A1Y1ZX23_9PLEO</name>
<protein>
    <submittedName>
        <fullName evidence="1">Uncharacterized protein</fullName>
    </submittedName>
</protein>
<feature type="non-terminal residue" evidence="1">
    <location>
        <position position="154"/>
    </location>
</feature>